<organism evidence="2 3">
    <name type="scientific">Perkinsus chesapeaki</name>
    <name type="common">Clam parasite</name>
    <name type="synonym">Perkinsus andrewsi</name>
    <dbReference type="NCBI Taxonomy" id="330153"/>
    <lineage>
        <taxon>Eukaryota</taxon>
        <taxon>Sar</taxon>
        <taxon>Alveolata</taxon>
        <taxon>Perkinsozoa</taxon>
        <taxon>Perkinsea</taxon>
        <taxon>Perkinsida</taxon>
        <taxon>Perkinsidae</taxon>
        <taxon>Perkinsus</taxon>
    </lineage>
</organism>
<evidence type="ECO:0000313" key="3">
    <source>
        <dbReference type="Proteomes" id="UP000591131"/>
    </source>
</evidence>
<reference evidence="2 3" key="1">
    <citation type="submission" date="2020-04" db="EMBL/GenBank/DDBJ databases">
        <title>Perkinsus chesapeaki whole genome sequence.</title>
        <authorList>
            <person name="Bogema D.R."/>
        </authorList>
    </citation>
    <scope>NUCLEOTIDE SEQUENCE [LARGE SCALE GENOMIC DNA]</scope>
    <source>
        <strain evidence="2">ATCC PRA-425</strain>
    </source>
</reference>
<protein>
    <submittedName>
        <fullName evidence="2">Uncharacterized protein</fullName>
    </submittedName>
</protein>
<comment type="caution">
    <text evidence="2">The sequence shown here is derived from an EMBL/GenBank/DDBJ whole genome shotgun (WGS) entry which is preliminary data.</text>
</comment>
<keyword evidence="1" id="KW-0812">Transmembrane</keyword>
<feature type="transmembrane region" description="Helical" evidence="1">
    <location>
        <begin position="16"/>
        <end position="37"/>
    </location>
</feature>
<proteinExistence type="predicted"/>
<dbReference type="InterPro" id="IPR007498">
    <property type="entry name" value="PqiA-like"/>
</dbReference>
<sequence>MGLAIGSRVISLRRTLALSLFLLAYSALIPGLMFPIIDIRGQQHSFSPGSSNNGAIVPVNSNIFAGSAEPGSTATTSSPKSPLAETRIVRSTLDSVHDLFNAGYWLPAGLIIFFSFITPAVKLLILLYSETRGHLVHIRKHQYVDLRRVLRQVSKYQMVDVFVGVLTMAFLNHNVIEAHYRSGFYYFTVYCMASIAATQLLDSSSNSAFAPPSPVCDRHREQVEGSPSAAASTVDLVLLYMTVAMFVVGFVWALGWPILSVRFVFRQKIVVAENSLSLHDMSRSMMDAGHLLPTVLLVVLVVWLPLCHITMVALLKAGCLPPQVGRVCAQLAQWMWEWSQLDVFALALFITLFAFNAFGLLRALAPWGFYCVLMAAMSGFELAKHDLPPILRTADHELVEVTEVDEDIIEDHTATTTGAIKHRRDHSGSSFSEERLRSRMDSVASTVTIAKSRRLGDCCRGLVRVIQKLGLPFFVLKAIGWIVFFVIWWMNSGNASLNLAGVNETLKDNVPLVTNGLRDFLPDMVGQCPQHLPSTDVCRDVGPLYHDKSAMMEVLARWLSGLRSVSVDELSLVVPDEGELEMSITGSFAELSLSLYIGQCITPDNLFRTTNTTTSSRNGSTLVEPVCSALWDKVYSWQSVGWGLVVSASCNEEWPYVRNIAIKNVTLDQSLKISEQLVFGITINVEDLTTRFREGFQKALSPYIVSKAHWIKWGEDEYDMSELLNQLVSLNTNAGSGADMHDIFNLGHHNGTSKIQAVASVSSLTWGSNADRTTLESFNQQLNTASVEEGCMSKAELTSCSRNVEELSCIRQAMEWLKQGRQPALPADNRDVEHFNVFEFDSAGLREGSNEEGWMRANCSEFDSCISLFRQHKENLPLLGLLSKVLAKWCQVPVLRHKGTVERFMRNEDLCHAVAAAGVTAQIFSIFAHHDDPQVIGAISGIDTSELAVDGCLELLASASPELLLRIAWFELEKLRGQESYGTICIFCRCIVLLTALLKSDFQSDAEPDFWSSTEELVTNALDGGIALPGDPQLLHKAEHCREHMPSVYVKERACSASTGSGIPEGCTKCTGSDPTLCTCEPPPYTIEVGYGEKCGFSNVCGAGQGICYRPCDTYLHPTLCPNARCIWNTTEQACMAAPPSKYLPKWSAVAPFNPLNPKSELVRGETIVQLYGELEQVAAHSEADAVNGTNDEALPMPRIFPMTYRELEEASDGYRIQGVHILSRVADMSNLYLVLDQNTDGRLTQTEFSGKSLPTQLHRIQLQVAPETIVDEASVTVPGRRLQAIFGGFNLSVCRNLTDDIQPAVAEACASPDLQGEICHEDGGKEFCPLDQSCKPDGDCSECGWKTAVDHVEHKCVQPNPTNCKGDMGKNYCPLDSTCHPANSCGNCTGYTAIDRVQGLCIAAWWDDAPPTLPPGSDGDTEGPATWVCRYRRKVGMSCRTDMDCIYGQRRCVSGSCSPLAFIEDGSSTGTQDSVPLCTIDLDCGHVGFYCPDDPTNGEDPYWRKSCRRQKGVGEDCDADRECFPDLRCDTFESPPNAARWLPNPGMSVAGQFGVLGSVAAICGFLSRQANASASPGGAAETPSRMARPLFSTAQCRYCMPVAGDFANNQEKLRDWLYYKSKHCGSFWDEEECLEQGGVEAEKIYYALLCEAQQLSGGPYIPPAQCGLQGDDKYVDYCAKVAGMRSKATASLHSPFLILSIIALKLLDGA</sequence>
<keyword evidence="1" id="KW-0472">Membrane</keyword>
<dbReference type="Pfam" id="PF04403">
    <property type="entry name" value="PqiA"/>
    <property type="match status" value="1"/>
</dbReference>
<feature type="transmembrane region" description="Helical" evidence="1">
    <location>
        <begin position="469"/>
        <end position="490"/>
    </location>
</feature>
<evidence type="ECO:0000313" key="2">
    <source>
        <dbReference type="EMBL" id="KAF4676399.1"/>
    </source>
</evidence>
<keyword evidence="3" id="KW-1185">Reference proteome</keyword>
<feature type="transmembrane region" description="Helical" evidence="1">
    <location>
        <begin position="291"/>
        <end position="315"/>
    </location>
</feature>
<feature type="transmembrane region" description="Helical" evidence="1">
    <location>
        <begin position="104"/>
        <end position="128"/>
    </location>
</feature>
<dbReference type="EMBL" id="JAAPAO010000035">
    <property type="protein sequence ID" value="KAF4676399.1"/>
    <property type="molecule type" value="Genomic_DNA"/>
</dbReference>
<dbReference type="OrthoDB" id="409849at2759"/>
<dbReference type="PROSITE" id="PS00018">
    <property type="entry name" value="EF_HAND_1"/>
    <property type="match status" value="1"/>
</dbReference>
<name>A0A7J6MXN4_PERCH</name>
<keyword evidence="1" id="KW-1133">Transmembrane helix</keyword>
<dbReference type="Proteomes" id="UP000591131">
    <property type="component" value="Unassembled WGS sequence"/>
</dbReference>
<evidence type="ECO:0000256" key="1">
    <source>
        <dbReference type="SAM" id="Phobius"/>
    </source>
</evidence>
<feature type="transmembrane region" description="Helical" evidence="1">
    <location>
        <begin position="237"/>
        <end position="259"/>
    </location>
</feature>
<feature type="transmembrane region" description="Helical" evidence="1">
    <location>
        <begin position="343"/>
        <end position="361"/>
    </location>
</feature>
<gene>
    <name evidence="2" type="ORF">FOL47_006313</name>
</gene>
<dbReference type="InterPro" id="IPR018247">
    <property type="entry name" value="EF_Hand_1_Ca_BS"/>
</dbReference>
<accession>A0A7J6MXN4</accession>
<feature type="transmembrane region" description="Helical" evidence="1">
    <location>
        <begin position="183"/>
        <end position="201"/>
    </location>
</feature>